<organism evidence="2 3">
    <name type="scientific">Aquimarina amphilecti</name>
    <dbReference type="NCBI Taxonomy" id="1038014"/>
    <lineage>
        <taxon>Bacteria</taxon>
        <taxon>Pseudomonadati</taxon>
        <taxon>Bacteroidota</taxon>
        <taxon>Flavobacteriia</taxon>
        <taxon>Flavobacteriales</taxon>
        <taxon>Flavobacteriaceae</taxon>
        <taxon>Aquimarina</taxon>
    </lineage>
</organism>
<dbReference type="RefSeq" id="WP_091404824.1">
    <property type="nucleotide sequence ID" value="NZ_FOAB01000001.1"/>
</dbReference>
<reference evidence="2 3" key="1">
    <citation type="submission" date="2016-10" db="EMBL/GenBank/DDBJ databases">
        <authorList>
            <person name="de Groot N.N."/>
        </authorList>
    </citation>
    <scope>NUCLEOTIDE SEQUENCE [LARGE SCALE GENOMIC DNA]</scope>
    <source>
        <strain evidence="2 3">DSM 25232</strain>
    </source>
</reference>
<name>A0A1H7GPA5_AQUAM</name>
<proteinExistence type="predicted"/>
<feature type="transmembrane region" description="Helical" evidence="1">
    <location>
        <begin position="88"/>
        <end position="108"/>
    </location>
</feature>
<protein>
    <recommendedName>
        <fullName evidence="4">DUF3307 domain-containing protein</fullName>
    </recommendedName>
</protein>
<dbReference type="AlphaFoldDB" id="A0A1H7GPA5"/>
<evidence type="ECO:0008006" key="4">
    <source>
        <dbReference type="Google" id="ProtNLM"/>
    </source>
</evidence>
<evidence type="ECO:0000313" key="3">
    <source>
        <dbReference type="Proteomes" id="UP000198521"/>
    </source>
</evidence>
<dbReference type="Pfam" id="PF11750">
    <property type="entry name" value="DUF3307"/>
    <property type="match status" value="1"/>
</dbReference>
<keyword evidence="1" id="KW-1133">Transmembrane helix</keyword>
<accession>A0A1H7GPA5</accession>
<dbReference type="Proteomes" id="UP000198521">
    <property type="component" value="Unassembled WGS sequence"/>
</dbReference>
<dbReference type="OrthoDB" id="8536716at2"/>
<dbReference type="STRING" id="1038014.SAMN04487910_0408"/>
<dbReference type="EMBL" id="FOAB01000001">
    <property type="protein sequence ID" value="SEK38812.1"/>
    <property type="molecule type" value="Genomic_DNA"/>
</dbReference>
<gene>
    <name evidence="2" type="ORF">SAMN04487910_0408</name>
</gene>
<keyword evidence="1" id="KW-0472">Membrane</keyword>
<evidence type="ECO:0000313" key="2">
    <source>
        <dbReference type="EMBL" id="SEK38812.1"/>
    </source>
</evidence>
<evidence type="ECO:0000256" key="1">
    <source>
        <dbReference type="SAM" id="Phobius"/>
    </source>
</evidence>
<dbReference type="InterPro" id="IPR021737">
    <property type="entry name" value="Phage_phiKZ_Orf197"/>
</dbReference>
<sequence length="117" mass="13742">MIFSFILIAHWIGDFAFQTSKMALKKNEKIKWLSIHVLVYTAVLAIFVIFLFPIKIAITYILLNSLLHGFTDFFTSKLTMRYRENPRIFFPLLGLDQLIHILTLYITYLNVESLLIL</sequence>
<keyword evidence="3" id="KW-1185">Reference proteome</keyword>
<feature type="transmembrane region" description="Helical" evidence="1">
    <location>
        <begin position="32"/>
        <end position="52"/>
    </location>
</feature>
<keyword evidence="1" id="KW-0812">Transmembrane</keyword>